<dbReference type="Gene3D" id="2.60.40.10">
    <property type="entry name" value="Immunoglobulins"/>
    <property type="match status" value="1"/>
</dbReference>
<dbReference type="Pfam" id="PF06594">
    <property type="entry name" value="HCBP_related"/>
    <property type="match status" value="3"/>
</dbReference>
<dbReference type="SUPFAM" id="SSF51120">
    <property type="entry name" value="beta-Roll"/>
    <property type="match status" value="3"/>
</dbReference>
<dbReference type="InterPro" id="IPR011049">
    <property type="entry name" value="Serralysin-like_metalloprot_C"/>
</dbReference>
<dbReference type="GO" id="GO:0090729">
    <property type="term" value="F:toxin activity"/>
    <property type="evidence" value="ECO:0007669"/>
    <property type="project" value="UniProtKB-KW"/>
</dbReference>
<accession>A0A3B0Z0S6</accession>
<dbReference type="GO" id="GO:0005576">
    <property type="term" value="C:extracellular region"/>
    <property type="evidence" value="ECO:0007669"/>
    <property type="project" value="InterPro"/>
</dbReference>
<evidence type="ECO:0000259" key="6">
    <source>
        <dbReference type="SMART" id="SM00736"/>
    </source>
</evidence>
<dbReference type="Gene3D" id="2.150.10.10">
    <property type="entry name" value="Serralysin-like metalloprotease, C-terminal"/>
    <property type="match status" value="3"/>
</dbReference>
<dbReference type="GO" id="GO:0004035">
    <property type="term" value="F:alkaline phosphatase activity"/>
    <property type="evidence" value="ECO:0007669"/>
    <property type="project" value="UniProtKB-EC"/>
</dbReference>
<dbReference type="Pfam" id="PF00353">
    <property type="entry name" value="HemolysinCabind"/>
    <property type="match status" value="5"/>
</dbReference>
<dbReference type="InterPro" id="IPR006644">
    <property type="entry name" value="Cadg"/>
</dbReference>
<dbReference type="PANTHER" id="PTHR32305:SF15">
    <property type="entry name" value="PROTEIN RHSA-RELATED"/>
    <property type="match status" value="1"/>
</dbReference>
<organism evidence="7">
    <name type="scientific">hydrothermal vent metagenome</name>
    <dbReference type="NCBI Taxonomy" id="652676"/>
    <lineage>
        <taxon>unclassified sequences</taxon>
        <taxon>metagenomes</taxon>
        <taxon>ecological metagenomes</taxon>
    </lineage>
</organism>
<keyword evidence="4" id="KW-0843">Virulence</keyword>
<dbReference type="Pfam" id="PF05593">
    <property type="entry name" value="RHS_repeat"/>
    <property type="match status" value="4"/>
</dbReference>
<dbReference type="InterPro" id="IPR056823">
    <property type="entry name" value="TEN-like_YD-shell"/>
</dbReference>
<dbReference type="Pfam" id="PF25023">
    <property type="entry name" value="TEN_YD-shell"/>
    <property type="match status" value="1"/>
</dbReference>
<proteinExistence type="predicted"/>
<dbReference type="InterPro" id="IPR031325">
    <property type="entry name" value="RHS_repeat"/>
</dbReference>
<dbReference type="PANTHER" id="PTHR32305">
    <property type="match status" value="1"/>
</dbReference>
<dbReference type="InterPro" id="IPR015919">
    <property type="entry name" value="Cadherin-like_sf"/>
</dbReference>
<dbReference type="InterPro" id="IPR006530">
    <property type="entry name" value="YD"/>
</dbReference>
<evidence type="ECO:0000256" key="1">
    <source>
        <dbReference type="ARBA" id="ARBA00004370"/>
    </source>
</evidence>
<dbReference type="InterPro" id="IPR018511">
    <property type="entry name" value="Hemolysin-typ_Ca-bd_CS"/>
</dbReference>
<dbReference type="NCBIfam" id="TIGR01643">
    <property type="entry name" value="YD_repeat_2x"/>
    <property type="match status" value="4"/>
</dbReference>
<dbReference type="GO" id="GO:0016020">
    <property type="term" value="C:membrane"/>
    <property type="evidence" value="ECO:0007669"/>
    <property type="project" value="UniProtKB-SubCell"/>
</dbReference>
<dbReference type="InterPro" id="IPR010566">
    <property type="entry name" value="Haemolys_ca-bd"/>
</dbReference>
<keyword evidence="3" id="KW-0677">Repeat</keyword>
<dbReference type="EMBL" id="UOFP01000162">
    <property type="protein sequence ID" value="VAW86915.1"/>
    <property type="molecule type" value="Genomic_DNA"/>
</dbReference>
<feature type="domain" description="Dystroglycan-type cadherin-like" evidence="6">
    <location>
        <begin position="1077"/>
        <end position="1177"/>
    </location>
</feature>
<gene>
    <name evidence="7" type="ORF">MNBD_GAMMA18-674</name>
</gene>
<keyword evidence="5" id="KW-0472">Membrane</keyword>
<protein>
    <submittedName>
        <fullName evidence="7">Alkaline phosphatase</fullName>
        <ecNumber evidence="7">3.1.3.1</ecNumber>
    </submittedName>
</protein>
<evidence type="ECO:0000256" key="4">
    <source>
        <dbReference type="ARBA" id="ARBA00023026"/>
    </source>
</evidence>
<dbReference type="Pfam" id="PF05345">
    <property type="entry name" value="He_PIG"/>
    <property type="match status" value="1"/>
</dbReference>
<keyword evidence="2" id="KW-0800">Toxin</keyword>
<reference evidence="7" key="1">
    <citation type="submission" date="2018-06" db="EMBL/GenBank/DDBJ databases">
        <authorList>
            <person name="Zhirakovskaya E."/>
        </authorList>
    </citation>
    <scope>NUCLEOTIDE SEQUENCE</scope>
</reference>
<comment type="subcellular location">
    <subcellularLocation>
        <location evidence="1">Membrane</location>
    </subcellularLocation>
</comment>
<feature type="non-terminal residue" evidence="7">
    <location>
        <position position="2061"/>
    </location>
</feature>
<sequence>MVYRPIAAWRLFVFLSFVFLQFLPGKASSLPSEWEFEEISAIYIYQDNFKNTGFYPTADLACEAAMPAPYVAGGNTTIIYSDPRADSTGCIYTVTHIQFGAVIQEIEGWLGQNWYTAKRMCPEGFVRVGGDWCRRARPARSGMCGIGNPVYPGNGFKSQVETDYSDLSPSGIGLTFSRQYSSRNIFSYSGPLGSNWFIRTFGRFLRVISEEQKQYVEAVRELGDIQLFTWQEGSWVSEVYNNDSLEYFSDPVAGASWKYYVAESGDTELYDSNGRLISLVTRAGEVFTLNYSDEFSSKDIAPHAELLISVHDGLGRSIGLKYNSEGLLSVMTDPAGREYVYSYDDIQIVDGIVRKVLAGVTYPDGRTRKYHFEEQLIPQGSLGSSLLKNVFPANTNLTPDIHANALVGLVGENDLLPLTGITDERNIRYATYQYDSRGRVVSSRHAGEAGRLDISYNEYGERIVTNSRGATTTYSFIEKNNVFLLAEVSGPSCVECGASNVNNLYDSFNNLISKIENSLTTQYGNYDSKGQYGYKIEAVGTPEERRTDHTYDPRYFNKITTKTETSVATGNSKVTTYTYDDFGNRTSVTVDGFTPDGIAISRTTSYRYEGPLHQLSQIDGPRTDVADITTLDYYVNDAAEGFNRGRLQRITSPTSIVLRDNIQYTATGKVLSEERPNGISLSFTYYSGNDRLETLTETGSGNSRTTRWTYLATGEVETITQADGTTLATTSRLVYDDARRLIGIVDQLGNHVDYVLDTEGNRTDEKVFDSAGVLYKSVQQTFDIYNRLDTRTLVDEIIDYNFQPDGSLDNSINAKNVTTDFQYDALKRLTATTGDLGGFDADTRDTLTQYVYDAGDHLTAVISPNNSNTTYVYDGLGNLLSEDSPDRGLRRYRYDEVGNVTSMTDARSITVNYTYDALNRITRIDYPGSDEDVTLAYDTAAACANGAGKLCAVTDNSGTTTYSYDDFGNLAQQTVTLSGVVYTTSYHHDSLNRITRLTTPSGRTVTYGYDALGRISSIDAVVNGANQTLAHNIQYRPDGLLTDMEFGNGFFEIRLYNLKARLISQTMPTGTANTAPVVAAAIPDQTGTETELFTYTMPAGTFMDADTGDSLTYSSMQADGTLLPAWLDFFPATRTFSGTPAAGDIGTLGLTVTATDTAGLTANTTFTLTITAASATTITGTEAANTLIGGSDADIVYGLGGNDTLNGQAGDDILYGGLGNDVLNGGEGDDILIGGQGADTLRGNRGADTYRFSQGFGQDELVDYDTTASVTDRIIFDASITATDVSFTRIASKLIITVGAAGDSITVNNWFDNDHYKIEEIVFDDGSPTLTVDAIYRRTLTFTGTSGNDYLYGDYLDDHIATLSGNDNVWGFEGDDTLDGGAGSDYLYGHGGNDTLIGGPGNDALFGHGGSDTYHFRPGDGQDRIGDYDRTIGVIDRIVFSPGITAADVSFTRIANKLIIAYGIDGDTITIVSWFDNNSHKIEEIVFDDGSPAITPDDIYRATRTFSGTAANDAIHGDYLIDVVTALAGNDSIWGYDGDDTLDGGVGNDYLYGHGGNDTLIGGPGNDALFGHGGSDTYHLNLGDGQDRIGDYDASGSTDKVLFGPGITPAGTSYSQTGNDLIIAYSANDHLTVNGWFAGDVYKMEQLVFDDGTILTPTDIAPLVAITEPAANDHLLARYSEAPENLVEASNTTNAQIASQLEDRFMVVIADTTSRSGYRVWQKGPATGHTWLQTATDPNAHDRPKTLAYLTADNFTLWQQQLASNDVAQIMPTERVIFGASELSRLQSKAAGKGEYIKTNHGGTAPTAVSMDSETWIYTYDANGNIDSIETNSGATAYDYDTLDRLTNDARPNQPAHSLGYDHNGNRTTITDGTIATNSSYKPNSNRLDTLGGTTITHDPAGNRTSDQGGNWTFEYNNAGRLFKVYEGGALVATYTYNYQGQRTKKVTLNDTTVYHYDLNGQLISETTELGAPIREYIYRNTVPVAQIDMGLTTEFITYLHSDHLGTSRRGTDENGVVVWSWGSDAFGATAANDDPDGDGVNTVVNLRFPGQYYDAETGLH</sequence>
<dbReference type="SUPFAM" id="SSF49313">
    <property type="entry name" value="Cadherin-like"/>
    <property type="match status" value="1"/>
</dbReference>
<evidence type="ECO:0000256" key="2">
    <source>
        <dbReference type="ARBA" id="ARBA00022656"/>
    </source>
</evidence>
<dbReference type="InterPro" id="IPR050708">
    <property type="entry name" value="T6SS_VgrG/RHS"/>
</dbReference>
<dbReference type="PRINTS" id="PR00313">
    <property type="entry name" value="CABNDNGRPT"/>
</dbReference>
<evidence type="ECO:0000256" key="3">
    <source>
        <dbReference type="ARBA" id="ARBA00022737"/>
    </source>
</evidence>
<evidence type="ECO:0000313" key="7">
    <source>
        <dbReference type="EMBL" id="VAW86915.1"/>
    </source>
</evidence>
<dbReference type="PROSITE" id="PS00330">
    <property type="entry name" value="HEMOLYSIN_CALCIUM"/>
    <property type="match status" value="5"/>
</dbReference>
<name>A0A3B0Z0S6_9ZZZZ</name>
<dbReference type="SMART" id="SM00736">
    <property type="entry name" value="CADG"/>
    <property type="match status" value="1"/>
</dbReference>
<keyword evidence="7" id="KW-0378">Hydrolase</keyword>
<dbReference type="InterPro" id="IPR013783">
    <property type="entry name" value="Ig-like_fold"/>
</dbReference>
<dbReference type="EC" id="3.1.3.1" evidence="7"/>
<evidence type="ECO:0000256" key="5">
    <source>
        <dbReference type="ARBA" id="ARBA00023136"/>
    </source>
</evidence>
<dbReference type="GO" id="GO:0005509">
    <property type="term" value="F:calcium ion binding"/>
    <property type="evidence" value="ECO:0007669"/>
    <property type="project" value="InterPro"/>
</dbReference>
<dbReference type="InterPro" id="IPR003995">
    <property type="entry name" value="RTX_toxin_determinant-A"/>
</dbReference>
<dbReference type="PRINTS" id="PR01488">
    <property type="entry name" value="RTXTOXINA"/>
</dbReference>
<dbReference type="Gene3D" id="2.180.10.10">
    <property type="entry name" value="RHS repeat-associated core"/>
    <property type="match status" value="3"/>
</dbReference>
<dbReference type="InterPro" id="IPR001343">
    <property type="entry name" value="Hemolysn_Ca-bd"/>
</dbReference>